<evidence type="ECO:0000313" key="3">
    <source>
        <dbReference type="Proteomes" id="UP001501371"/>
    </source>
</evidence>
<feature type="region of interest" description="Disordered" evidence="1">
    <location>
        <begin position="71"/>
        <end position="119"/>
    </location>
</feature>
<proteinExistence type="predicted"/>
<sequence length="154" mass="16872">MPPCASPSRCGNIPPATAGQWSFSVVPDAEEAGPTSRRPPGRGVLRDRPVRLTTALALPLSRRRLPLGIRRARLPCPPRPHSRTSARLRLSPPPRQRYVRLPPLSSACPDKGADREVPAASHRTTAAVIVLWLERLRADPGLRPILTVERGEEL</sequence>
<keyword evidence="3" id="KW-1185">Reference proteome</keyword>
<protein>
    <submittedName>
        <fullName evidence="2">Uncharacterized protein</fullName>
    </submittedName>
</protein>
<organism evidence="2 3">
    <name type="scientific">Streptomyces hebeiensis</name>
    <dbReference type="NCBI Taxonomy" id="229486"/>
    <lineage>
        <taxon>Bacteria</taxon>
        <taxon>Bacillati</taxon>
        <taxon>Actinomycetota</taxon>
        <taxon>Actinomycetes</taxon>
        <taxon>Kitasatosporales</taxon>
        <taxon>Streptomycetaceae</taxon>
        <taxon>Streptomyces</taxon>
    </lineage>
</organism>
<evidence type="ECO:0000313" key="2">
    <source>
        <dbReference type="EMBL" id="GAA1189296.1"/>
    </source>
</evidence>
<evidence type="ECO:0000256" key="1">
    <source>
        <dbReference type="SAM" id="MobiDB-lite"/>
    </source>
</evidence>
<feature type="region of interest" description="Disordered" evidence="1">
    <location>
        <begin position="24"/>
        <end position="48"/>
    </location>
</feature>
<gene>
    <name evidence="2" type="ORF">GCM10009654_53540</name>
</gene>
<dbReference type="Proteomes" id="UP001501371">
    <property type="component" value="Unassembled WGS sequence"/>
</dbReference>
<dbReference type="EMBL" id="BAAAKV010000058">
    <property type="protein sequence ID" value="GAA1189296.1"/>
    <property type="molecule type" value="Genomic_DNA"/>
</dbReference>
<comment type="caution">
    <text evidence="2">The sequence shown here is derived from an EMBL/GenBank/DDBJ whole genome shotgun (WGS) entry which is preliminary data.</text>
</comment>
<accession>A0ABP4FL08</accession>
<name>A0ABP4FL08_9ACTN</name>
<reference evidence="3" key="1">
    <citation type="journal article" date="2019" name="Int. J. Syst. Evol. Microbiol.">
        <title>The Global Catalogue of Microorganisms (GCM) 10K type strain sequencing project: providing services to taxonomists for standard genome sequencing and annotation.</title>
        <authorList>
            <consortium name="The Broad Institute Genomics Platform"/>
            <consortium name="The Broad Institute Genome Sequencing Center for Infectious Disease"/>
            <person name="Wu L."/>
            <person name="Ma J."/>
        </authorList>
    </citation>
    <scope>NUCLEOTIDE SEQUENCE [LARGE SCALE GENOMIC DNA]</scope>
    <source>
        <strain evidence="3">JCM 12696</strain>
    </source>
</reference>